<reference evidence="8" key="1">
    <citation type="journal article" date="2019" name="Beilstein J. Org. Chem.">
        <title>Nanangenines: drimane sesquiterpenoids as the dominant metabolite cohort of a novel Australian fungus, Aspergillus nanangensis.</title>
        <authorList>
            <person name="Lacey H.J."/>
            <person name="Gilchrist C.L.M."/>
            <person name="Crombie A."/>
            <person name="Kalaitzis J.A."/>
            <person name="Vuong D."/>
            <person name="Rutledge P.J."/>
            <person name="Turner P."/>
            <person name="Pitt J.I."/>
            <person name="Lacey E."/>
            <person name="Chooi Y.H."/>
            <person name="Piggott A.M."/>
        </authorList>
    </citation>
    <scope>NUCLEOTIDE SEQUENCE</scope>
    <source>
        <strain evidence="8">MST-FP2251</strain>
    </source>
</reference>
<feature type="compositionally biased region" description="Polar residues" evidence="6">
    <location>
        <begin position="128"/>
        <end position="138"/>
    </location>
</feature>
<dbReference type="InterPro" id="IPR052073">
    <property type="entry name" value="Amide_Lactam_Regulators"/>
</dbReference>
<evidence type="ECO:0000256" key="3">
    <source>
        <dbReference type="ARBA" id="ARBA00023125"/>
    </source>
</evidence>
<evidence type="ECO:0000256" key="5">
    <source>
        <dbReference type="ARBA" id="ARBA00023242"/>
    </source>
</evidence>
<feature type="region of interest" description="Disordered" evidence="6">
    <location>
        <begin position="61"/>
        <end position="193"/>
    </location>
</feature>
<keyword evidence="5" id="KW-0539">Nucleus</keyword>
<feature type="compositionally biased region" description="Polar residues" evidence="6">
    <location>
        <begin position="148"/>
        <end position="167"/>
    </location>
</feature>
<keyword evidence="3" id="KW-0238">DNA-binding</keyword>
<keyword evidence="9" id="KW-1185">Reference proteome</keyword>
<dbReference type="EMBL" id="VCAU01000054">
    <property type="protein sequence ID" value="KAF9887913.1"/>
    <property type="molecule type" value="Genomic_DNA"/>
</dbReference>
<dbReference type="Pfam" id="PF04082">
    <property type="entry name" value="Fungal_trans"/>
    <property type="match status" value="1"/>
</dbReference>
<evidence type="ECO:0000256" key="6">
    <source>
        <dbReference type="SAM" id="MobiDB-lite"/>
    </source>
</evidence>
<evidence type="ECO:0000259" key="7">
    <source>
        <dbReference type="PROSITE" id="PS50048"/>
    </source>
</evidence>
<evidence type="ECO:0000256" key="1">
    <source>
        <dbReference type="ARBA" id="ARBA00022833"/>
    </source>
</evidence>
<dbReference type="SMART" id="SM00906">
    <property type="entry name" value="Fungal_trans"/>
    <property type="match status" value="1"/>
</dbReference>
<dbReference type="AlphaFoldDB" id="A0AAD4CLF4"/>
<proteinExistence type="predicted"/>
<evidence type="ECO:0000256" key="4">
    <source>
        <dbReference type="ARBA" id="ARBA00023163"/>
    </source>
</evidence>
<dbReference type="PANTHER" id="PTHR47171">
    <property type="entry name" value="FARA-RELATED"/>
    <property type="match status" value="1"/>
</dbReference>
<organism evidence="8 9">
    <name type="scientific">Aspergillus nanangensis</name>
    <dbReference type="NCBI Taxonomy" id="2582783"/>
    <lineage>
        <taxon>Eukaryota</taxon>
        <taxon>Fungi</taxon>
        <taxon>Dikarya</taxon>
        <taxon>Ascomycota</taxon>
        <taxon>Pezizomycotina</taxon>
        <taxon>Eurotiomycetes</taxon>
        <taxon>Eurotiomycetidae</taxon>
        <taxon>Eurotiales</taxon>
        <taxon>Aspergillaceae</taxon>
        <taxon>Aspergillus</taxon>
        <taxon>Aspergillus subgen. Circumdati</taxon>
    </lineage>
</organism>
<dbReference type="GO" id="GO:0000981">
    <property type="term" value="F:DNA-binding transcription factor activity, RNA polymerase II-specific"/>
    <property type="evidence" value="ECO:0007669"/>
    <property type="project" value="InterPro"/>
</dbReference>
<dbReference type="InterPro" id="IPR007219">
    <property type="entry name" value="XnlR_reg_dom"/>
</dbReference>
<dbReference type="GO" id="GO:0006351">
    <property type="term" value="P:DNA-templated transcription"/>
    <property type="evidence" value="ECO:0007669"/>
    <property type="project" value="InterPro"/>
</dbReference>
<protein>
    <recommendedName>
        <fullName evidence="7">Zn(2)-C6 fungal-type domain-containing protein</fullName>
    </recommendedName>
</protein>
<feature type="compositionally biased region" description="Basic and acidic residues" evidence="6">
    <location>
        <begin position="103"/>
        <end position="112"/>
    </location>
</feature>
<feature type="domain" description="Zn(2)-C6 fungal-type" evidence="7">
    <location>
        <begin position="20"/>
        <end position="52"/>
    </location>
</feature>
<reference evidence="8" key="2">
    <citation type="submission" date="2020-02" db="EMBL/GenBank/DDBJ databases">
        <authorList>
            <person name="Gilchrist C.L.M."/>
            <person name="Chooi Y.-H."/>
        </authorList>
    </citation>
    <scope>NUCLEOTIDE SEQUENCE</scope>
    <source>
        <strain evidence="8">MST-FP2251</strain>
    </source>
</reference>
<keyword evidence="2" id="KW-0805">Transcription regulation</keyword>
<comment type="caution">
    <text evidence="8">The sequence shown here is derived from an EMBL/GenBank/DDBJ whole genome shotgun (WGS) entry which is preliminary data.</text>
</comment>
<dbReference type="GO" id="GO:0003677">
    <property type="term" value="F:DNA binding"/>
    <property type="evidence" value="ECO:0007669"/>
    <property type="project" value="UniProtKB-KW"/>
</dbReference>
<dbReference type="PANTHER" id="PTHR47171:SF1">
    <property type="entry name" value="ZN(II)2CYS6 TRANSCRIPTION FACTOR (EUROFUNG)"/>
    <property type="match status" value="1"/>
</dbReference>
<dbReference type="InterPro" id="IPR001138">
    <property type="entry name" value="Zn2Cys6_DnaBD"/>
</dbReference>
<name>A0AAD4CLF4_ASPNN</name>
<dbReference type="CDD" id="cd12148">
    <property type="entry name" value="fungal_TF_MHR"/>
    <property type="match status" value="1"/>
</dbReference>
<evidence type="ECO:0000313" key="9">
    <source>
        <dbReference type="Proteomes" id="UP001194746"/>
    </source>
</evidence>
<feature type="compositionally biased region" description="Polar residues" evidence="6">
    <location>
        <begin position="180"/>
        <end position="193"/>
    </location>
</feature>
<evidence type="ECO:0000313" key="8">
    <source>
        <dbReference type="EMBL" id="KAF9887913.1"/>
    </source>
</evidence>
<dbReference type="GO" id="GO:0008270">
    <property type="term" value="F:zinc ion binding"/>
    <property type="evidence" value="ECO:0007669"/>
    <property type="project" value="InterPro"/>
</dbReference>
<keyword evidence="4" id="KW-0804">Transcription</keyword>
<dbReference type="CDD" id="cd00067">
    <property type="entry name" value="GAL4"/>
    <property type="match status" value="1"/>
</dbReference>
<accession>A0AAD4CLF4</accession>
<evidence type="ECO:0000256" key="2">
    <source>
        <dbReference type="ARBA" id="ARBA00023015"/>
    </source>
</evidence>
<dbReference type="Proteomes" id="UP001194746">
    <property type="component" value="Unassembled WGS sequence"/>
</dbReference>
<keyword evidence="1" id="KW-0862">Zinc</keyword>
<dbReference type="Pfam" id="PF00172">
    <property type="entry name" value="Zn_clus"/>
    <property type="match status" value="1"/>
</dbReference>
<sequence>MPKAQKAPSKQAQRIRAGKACRRCNQKRIKCDAMLQMPCTNCVQCGDVDCILRQSRRGTYIRKPNSRQPQPAGSFVDHENKEDDEEEDHGHRSCEPDPCQNRPEPESNEHSRLNGPDGALGFPESPTDHVSNATSPINQPGHILDQLSLPSQNQSTSTLCPQTQASRVSEGPTDHIESSPARQPSANSDTNASSYRDISWSTMFDHFLNSRKNTREFVDKCSITYFGESFPLAIVLEDMNEGGRPKLHHPGPPFPADIPDQLQPAHILTEDIQYLRIKGVFDLPDKELLDEFITVFLERVYPAADSIDSVAFDLFYRSNVLPAFRAAPGRVPVPSRRSVLLLQKVKLLFDSGYEIDKIVILQSAILMSFWGGGPNNYWNFYSWISTAVTLAEAIGMHRSTATTNMKSHDRSLLRRIWWVLIVRDSACSALVGRPFRIDMDQSDTEMLSLEDFTHDAPMPRNYTYAQYQIEIAKLSLILRDIVMSRFYPGRPLVHPVELHGRLSSWRGQLPASLSWSDEMADHSNSFSMTLSVQYNHHLILLYLGHMSKDSPSSSRQEYDHNMEITRSAAQHIAKVACTAVTKSSVLLVPHELFHGIFMAQAVFYTKLKSTNSLLAELGRSALTNCQMVLHESCECWDPSPWIMQLFDSLSTRLSEKQPVAGEHSSNPPCPAIGNPDQQAGLNLPISSNPEAGVFNGLLGYDPWQSNPMLSSLFDLPTEMFMAQ</sequence>
<gene>
    <name evidence="8" type="ORF">FE257_009435</name>
</gene>
<dbReference type="PROSITE" id="PS50048">
    <property type="entry name" value="ZN2_CY6_FUNGAL_2"/>
    <property type="match status" value="1"/>
</dbReference>